<evidence type="ECO:0000313" key="6">
    <source>
        <dbReference type="EMBL" id="NWU99744.1"/>
    </source>
</evidence>
<dbReference type="PANTHER" id="PTHR13372:SF3">
    <property type="entry name" value="MULTICILIN"/>
    <property type="match status" value="1"/>
</dbReference>
<dbReference type="GO" id="GO:0045786">
    <property type="term" value="P:negative regulation of cell cycle"/>
    <property type="evidence" value="ECO:0007669"/>
    <property type="project" value="TreeGrafter"/>
</dbReference>
<dbReference type="EMBL" id="VZRI01011911">
    <property type="protein sequence ID" value="NWU99744.1"/>
    <property type="molecule type" value="Genomic_DNA"/>
</dbReference>
<dbReference type="PANTHER" id="PTHR13372">
    <property type="entry name" value="GEMININ"/>
    <property type="match status" value="1"/>
</dbReference>
<dbReference type="AlphaFoldDB" id="A0A7K6BCK9"/>
<dbReference type="GO" id="GO:0005634">
    <property type="term" value="C:nucleus"/>
    <property type="evidence" value="ECO:0007669"/>
    <property type="project" value="UniProtKB-SubCell"/>
</dbReference>
<feature type="region of interest" description="Disordered" evidence="5">
    <location>
        <begin position="32"/>
        <end position="74"/>
    </location>
</feature>
<feature type="non-terminal residue" evidence="6">
    <location>
        <position position="1"/>
    </location>
</feature>
<comment type="subcellular location">
    <subcellularLocation>
        <location evidence="1">Nucleus</location>
    </subcellularLocation>
</comment>
<protein>
    <submittedName>
        <fullName evidence="6">MCIN protein</fullName>
    </submittedName>
</protein>
<keyword evidence="7" id="KW-1185">Reference proteome</keyword>
<dbReference type="OrthoDB" id="9445365at2759"/>
<accession>A0A7K6BCK9</accession>
<evidence type="ECO:0000256" key="3">
    <source>
        <dbReference type="ARBA" id="ARBA00023242"/>
    </source>
</evidence>
<keyword evidence="2" id="KW-0175">Coiled coil</keyword>
<feature type="compositionally biased region" description="Pro residues" evidence="5">
    <location>
        <begin position="48"/>
        <end position="60"/>
    </location>
</feature>
<evidence type="ECO:0000256" key="4">
    <source>
        <dbReference type="ARBA" id="ARBA00023306"/>
    </source>
</evidence>
<dbReference type="Proteomes" id="UP000544127">
    <property type="component" value="Unassembled WGS sequence"/>
</dbReference>
<dbReference type="SUPFAM" id="SSF111469">
    <property type="entry name" value="Geminin coiled-coil domain"/>
    <property type="match status" value="1"/>
</dbReference>
<evidence type="ECO:0000256" key="1">
    <source>
        <dbReference type="ARBA" id="ARBA00004123"/>
    </source>
</evidence>
<feature type="non-terminal residue" evidence="6">
    <location>
        <position position="355"/>
    </location>
</feature>
<comment type="caution">
    <text evidence="6">The sequence shown here is derived from an EMBL/GenBank/DDBJ whole genome shotgun (WGS) entry which is preliminary data.</text>
</comment>
<evidence type="ECO:0000256" key="2">
    <source>
        <dbReference type="ARBA" id="ARBA00023054"/>
    </source>
</evidence>
<name>A0A7K6BCK9_UPUEP</name>
<dbReference type="GO" id="GO:0008156">
    <property type="term" value="P:negative regulation of DNA replication"/>
    <property type="evidence" value="ECO:0007669"/>
    <property type="project" value="TreeGrafter"/>
</dbReference>
<evidence type="ECO:0000313" key="7">
    <source>
        <dbReference type="Proteomes" id="UP000544127"/>
    </source>
</evidence>
<dbReference type="CDD" id="cd22590">
    <property type="entry name" value="McIdas_CC"/>
    <property type="match status" value="1"/>
</dbReference>
<dbReference type="Gene3D" id="1.20.5.1180">
    <property type="entry name" value="Geminin coiled-coil domain"/>
    <property type="match status" value="1"/>
</dbReference>
<evidence type="ECO:0000256" key="5">
    <source>
        <dbReference type="SAM" id="MobiDB-lite"/>
    </source>
</evidence>
<organism evidence="6 7">
    <name type="scientific">Upupa epops</name>
    <name type="common">Eurasian hoopoe</name>
    <dbReference type="NCBI Taxonomy" id="57439"/>
    <lineage>
        <taxon>Eukaryota</taxon>
        <taxon>Metazoa</taxon>
        <taxon>Chordata</taxon>
        <taxon>Craniata</taxon>
        <taxon>Vertebrata</taxon>
        <taxon>Euteleostomi</taxon>
        <taxon>Archelosauria</taxon>
        <taxon>Archosauria</taxon>
        <taxon>Dinosauria</taxon>
        <taxon>Saurischia</taxon>
        <taxon>Theropoda</taxon>
        <taxon>Coelurosauria</taxon>
        <taxon>Aves</taxon>
        <taxon>Neognathae</taxon>
        <taxon>Neoaves</taxon>
        <taxon>Telluraves</taxon>
        <taxon>Coraciimorphae</taxon>
        <taxon>Bucerotiformes</taxon>
        <taxon>Upupidae</taxon>
        <taxon>Upupa</taxon>
    </lineage>
</organism>
<keyword evidence="3" id="KW-0539">Nucleus</keyword>
<keyword evidence="4" id="KW-0131">Cell cycle</keyword>
<proteinExistence type="predicted"/>
<sequence length="355" mass="38339">RGGSMEQGGRHRRRAFGCSICPNRVQCTPVRLSKKAARPVGGAAEPLPAAPSPRPSPLPPRRSSTPPKPSASVHALDSAHTFLSPLQVPCFQNGPQLHFQEFRDAVDDTSTLMPPPLDCDDFDFPLGEEVAFGPCIPQLENSALLQIPLQHLPSSETCWSDLMDQHQKALGDAPEANSQLQETLTRRENELVMPEDCNVQLKELASQARQLAAVLDTLVLPQCADGAALPPPYPPPAASAPAEIYGGPQQPERREETVSVNAMLREVSEKCRAALRSLGASPEVTPRAPRLHGTFRGLRTSRSSQLSVGKGVAGGDSLRVFLGQSGGIRTWAFPQGNAFVQCTAEGGYRFRWVPR</sequence>
<reference evidence="6 7" key="1">
    <citation type="submission" date="2019-09" db="EMBL/GenBank/DDBJ databases">
        <title>Bird 10,000 Genomes (B10K) Project - Family phase.</title>
        <authorList>
            <person name="Zhang G."/>
        </authorList>
    </citation>
    <scope>NUCLEOTIDE SEQUENCE [LARGE SCALE GENOMIC DNA]</scope>
    <source>
        <strain evidence="6">B10K-DU-012-37</strain>
    </source>
</reference>
<gene>
    <name evidence="6" type="primary">Mcidas</name>
    <name evidence="6" type="ORF">UPUEPO_R11173</name>
</gene>